<name>A0A6I3IYI1_9MICO</name>
<evidence type="ECO:0000256" key="1">
    <source>
        <dbReference type="ARBA" id="ARBA00023004"/>
    </source>
</evidence>
<accession>A0A6I3IYI1</accession>
<organism evidence="3 4">
    <name type="scientific">Arsenicicoccus cauae</name>
    <dbReference type="NCBI Taxonomy" id="2663847"/>
    <lineage>
        <taxon>Bacteria</taxon>
        <taxon>Bacillati</taxon>
        <taxon>Actinomycetota</taxon>
        <taxon>Actinomycetes</taxon>
        <taxon>Micrococcales</taxon>
        <taxon>Intrasporangiaceae</taxon>
        <taxon>Arsenicicoccus</taxon>
    </lineage>
</organism>
<dbReference type="GO" id="GO:0046914">
    <property type="term" value="F:transition metal ion binding"/>
    <property type="evidence" value="ECO:0007669"/>
    <property type="project" value="InterPro"/>
</dbReference>
<gene>
    <name evidence="3" type="ORF">GGG17_08330</name>
</gene>
<proteinExistence type="predicted"/>
<evidence type="ECO:0000259" key="2">
    <source>
        <dbReference type="Pfam" id="PF04023"/>
    </source>
</evidence>
<evidence type="ECO:0000313" key="4">
    <source>
        <dbReference type="Proteomes" id="UP000431092"/>
    </source>
</evidence>
<dbReference type="SUPFAM" id="SSF50037">
    <property type="entry name" value="C-terminal domain of transcriptional repressors"/>
    <property type="match status" value="1"/>
</dbReference>
<reference evidence="3 4" key="1">
    <citation type="submission" date="2019-11" db="EMBL/GenBank/DDBJ databases">
        <title>Whole genome sequencing identifies a novel species of the genus Arsenicicoccus isolated from human blood.</title>
        <authorList>
            <person name="Jeong J.H."/>
            <person name="Kweon O.J."/>
            <person name="Kim H.R."/>
            <person name="Kim T.-H."/>
            <person name="Ha S.-M."/>
            <person name="Lee M.-K."/>
        </authorList>
    </citation>
    <scope>NUCLEOTIDE SEQUENCE [LARGE SCALE GENOMIC DNA]</scope>
    <source>
        <strain evidence="3 4">MKL-02</strain>
    </source>
</reference>
<dbReference type="InterPro" id="IPR038157">
    <property type="entry name" value="FeoA_core_dom"/>
</dbReference>
<dbReference type="Proteomes" id="UP000431092">
    <property type="component" value="Unassembled WGS sequence"/>
</dbReference>
<keyword evidence="1" id="KW-0408">Iron</keyword>
<sequence>MRPTDTLQSVPLRRPVRLTLVGLPLGARRRLAELGLRTGATVEVVHRTAGGGRVVAVAGSRIALDRETARGMQVLGEQEVPVV</sequence>
<protein>
    <submittedName>
        <fullName evidence="3">Ferrous iron transport protein A</fullName>
    </submittedName>
</protein>
<dbReference type="InterPro" id="IPR007167">
    <property type="entry name" value="Fe-transptr_FeoA-like"/>
</dbReference>
<dbReference type="Gene3D" id="2.30.30.90">
    <property type="match status" value="1"/>
</dbReference>
<dbReference type="InterPro" id="IPR008988">
    <property type="entry name" value="Transcriptional_repressor_C"/>
</dbReference>
<evidence type="ECO:0000313" key="3">
    <source>
        <dbReference type="EMBL" id="MTB71976.1"/>
    </source>
</evidence>
<dbReference type="AlphaFoldDB" id="A0A6I3IYI1"/>
<feature type="domain" description="Ferrous iron transporter FeoA-like" evidence="2">
    <location>
        <begin position="25"/>
        <end position="74"/>
    </location>
</feature>
<dbReference type="Pfam" id="PF04023">
    <property type="entry name" value="FeoA"/>
    <property type="match status" value="1"/>
</dbReference>
<comment type="caution">
    <text evidence="3">The sequence shown here is derived from an EMBL/GenBank/DDBJ whole genome shotgun (WGS) entry which is preliminary data.</text>
</comment>
<keyword evidence="4" id="KW-1185">Reference proteome</keyword>
<dbReference type="EMBL" id="WLVL01000028">
    <property type="protein sequence ID" value="MTB71976.1"/>
    <property type="molecule type" value="Genomic_DNA"/>
</dbReference>
<dbReference type="RefSeq" id="WP_154593261.1">
    <property type="nucleotide sequence ID" value="NZ_WLVL01000028.1"/>
</dbReference>